<dbReference type="InterPro" id="IPR013766">
    <property type="entry name" value="Thioredoxin_domain"/>
</dbReference>
<proteinExistence type="predicted"/>
<evidence type="ECO:0000256" key="2">
    <source>
        <dbReference type="ARBA" id="ARBA00022862"/>
    </source>
</evidence>
<evidence type="ECO:0000256" key="4">
    <source>
        <dbReference type="ARBA" id="ARBA00023157"/>
    </source>
</evidence>
<keyword evidence="2" id="KW-0049">Antioxidant</keyword>
<dbReference type="CDD" id="cd03017">
    <property type="entry name" value="PRX_BCP"/>
    <property type="match status" value="1"/>
</dbReference>
<accession>A0ABS4DCP5</accession>
<keyword evidence="5" id="KW-0676">Redox-active center</keyword>
<reference evidence="8 9" key="1">
    <citation type="submission" date="2021-03" db="EMBL/GenBank/DDBJ databases">
        <authorList>
            <person name="Grouzdev D.S."/>
        </authorList>
    </citation>
    <scope>NUCLEOTIDE SEQUENCE [LARGE SCALE GENOMIC DNA]</scope>
    <source>
        <strain evidence="8 9">M50-1</strain>
    </source>
</reference>
<dbReference type="InterPro" id="IPR036249">
    <property type="entry name" value="Thioredoxin-like_sf"/>
</dbReference>
<evidence type="ECO:0000313" key="9">
    <source>
        <dbReference type="Proteomes" id="UP001193081"/>
    </source>
</evidence>
<dbReference type="Proteomes" id="UP001193081">
    <property type="component" value="Unassembled WGS sequence"/>
</dbReference>
<keyword evidence="4" id="KW-1015">Disulfide bond</keyword>
<evidence type="ECO:0000256" key="6">
    <source>
        <dbReference type="SAM" id="MobiDB-lite"/>
    </source>
</evidence>
<protein>
    <submittedName>
        <fullName evidence="8">Peroxiredoxin</fullName>
    </submittedName>
</protein>
<dbReference type="InterPro" id="IPR050924">
    <property type="entry name" value="Peroxiredoxin_BCP/PrxQ"/>
</dbReference>
<dbReference type="SUPFAM" id="SSF52833">
    <property type="entry name" value="Thioredoxin-like"/>
    <property type="match status" value="1"/>
</dbReference>
<dbReference type="RefSeq" id="WP_205712669.1">
    <property type="nucleotide sequence ID" value="NZ_SIJK02000030.1"/>
</dbReference>
<dbReference type="Pfam" id="PF08534">
    <property type="entry name" value="Redoxin"/>
    <property type="match status" value="1"/>
</dbReference>
<dbReference type="PROSITE" id="PS51352">
    <property type="entry name" value="THIOREDOXIN_2"/>
    <property type="match status" value="1"/>
</dbReference>
<gene>
    <name evidence="8" type="ORF">EYB53_016045</name>
</gene>
<dbReference type="PANTHER" id="PTHR42801">
    <property type="entry name" value="THIOREDOXIN-DEPENDENT PEROXIDE REDUCTASE"/>
    <property type="match status" value="1"/>
</dbReference>
<dbReference type="InterPro" id="IPR013740">
    <property type="entry name" value="Redoxin"/>
</dbReference>
<sequence>MSQPTSFEQLPADLPVPEDDGACAHLVGCAVPSLALTATDGSTVNLAALPSRTLVYCYPRTGVPGQALPTDWDTIPGARGCTPEACGFRDHHAELRARGTTVFGLSTQDTAYQQEFAARLHLPFAILSDAEFRLTTALRLPTFTVDGMRLIKRLTLVLHDGVIEHVFYPIFPPDTHAGQVVAWLADHQSDLSGVRRDDPPVPPGSLWRTPGRSPDPAG</sequence>
<evidence type="ECO:0000256" key="3">
    <source>
        <dbReference type="ARBA" id="ARBA00023002"/>
    </source>
</evidence>
<evidence type="ECO:0000256" key="1">
    <source>
        <dbReference type="ARBA" id="ARBA00022559"/>
    </source>
</evidence>
<comment type="caution">
    <text evidence="8">The sequence shown here is derived from an EMBL/GenBank/DDBJ whole genome shotgun (WGS) entry which is preliminary data.</text>
</comment>
<keyword evidence="3" id="KW-0560">Oxidoreductase</keyword>
<evidence type="ECO:0000256" key="5">
    <source>
        <dbReference type="ARBA" id="ARBA00023284"/>
    </source>
</evidence>
<evidence type="ECO:0000259" key="7">
    <source>
        <dbReference type="PROSITE" id="PS51352"/>
    </source>
</evidence>
<dbReference type="PANTHER" id="PTHR42801:SF21">
    <property type="entry name" value="BCPB PROTEIN"/>
    <property type="match status" value="1"/>
</dbReference>
<keyword evidence="1" id="KW-0575">Peroxidase</keyword>
<feature type="domain" description="Thioredoxin" evidence="7">
    <location>
        <begin position="25"/>
        <end position="189"/>
    </location>
</feature>
<organism evidence="8 9">
    <name type="scientific">Candidatus Chloroploca mongolica</name>
    <dbReference type="NCBI Taxonomy" id="2528176"/>
    <lineage>
        <taxon>Bacteria</taxon>
        <taxon>Bacillati</taxon>
        <taxon>Chloroflexota</taxon>
        <taxon>Chloroflexia</taxon>
        <taxon>Chloroflexales</taxon>
        <taxon>Chloroflexineae</taxon>
        <taxon>Oscillochloridaceae</taxon>
        <taxon>Candidatus Chloroploca</taxon>
    </lineage>
</organism>
<name>A0ABS4DCP5_9CHLR</name>
<dbReference type="EMBL" id="SIJK02000030">
    <property type="protein sequence ID" value="MBP1467225.1"/>
    <property type="molecule type" value="Genomic_DNA"/>
</dbReference>
<evidence type="ECO:0000313" key="8">
    <source>
        <dbReference type="EMBL" id="MBP1467225.1"/>
    </source>
</evidence>
<keyword evidence="9" id="KW-1185">Reference proteome</keyword>
<dbReference type="Gene3D" id="3.40.30.10">
    <property type="entry name" value="Glutaredoxin"/>
    <property type="match status" value="1"/>
</dbReference>
<feature type="region of interest" description="Disordered" evidence="6">
    <location>
        <begin position="192"/>
        <end position="218"/>
    </location>
</feature>